<dbReference type="InterPro" id="IPR027328">
    <property type="entry name" value="MAPRE"/>
</dbReference>
<comment type="caution">
    <text evidence="8">The sequence shown here is derived from an EMBL/GenBank/DDBJ whole genome shotgun (WGS) entry which is preliminary data.</text>
</comment>
<dbReference type="VEuPathDB" id="TriTrypDB:Lsey_0045_0170"/>
<evidence type="ECO:0000256" key="2">
    <source>
        <dbReference type="ARBA" id="ARBA00022490"/>
    </source>
</evidence>
<evidence type="ECO:0000256" key="4">
    <source>
        <dbReference type="ARBA" id="ARBA00023212"/>
    </source>
</evidence>
<keyword evidence="9" id="KW-1185">Reference proteome</keyword>
<dbReference type="EMBL" id="LJSK01000045">
    <property type="protein sequence ID" value="KPI88615.1"/>
    <property type="molecule type" value="Genomic_DNA"/>
</dbReference>
<evidence type="ECO:0000313" key="8">
    <source>
        <dbReference type="EMBL" id="KPI88615.1"/>
    </source>
</evidence>
<dbReference type="Gene3D" id="1.10.418.10">
    <property type="entry name" value="Calponin-like domain"/>
    <property type="match status" value="1"/>
</dbReference>
<feature type="compositionally biased region" description="Polar residues" evidence="6">
    <location>
        <begin position="505"/>
        <end position="517"/>
    </location>
</feature>
<dbReference type="GO" id="GO:0005874">
    <property type="term" value="C:microtubule"/>
    <property type="evidence" value="ECO:0007669"/>
    <property type="project" value="UniProtKB-KW"/>
</dbReference>
<dbReference type="Gene3D" id="1.20.5.1430">
    <property type="match status" value="1"/>
</dbReference>
<evidence type="ECO:0000256" key="3">
    <source>
        <dbReference type="ARBA" id="ARBA00022701"/>
    </source>
</evidence>
<dbReference type="PANTHER" id="PTHR10623">
    <property type="entry name" value="MICROTUBULE-ASSOCIATED PROTEIN RP/EB FAMILY MEMBER"/>
    <property type="match status" value="1"/>
</dbReference>
<dbReference type="InterPro" id="IPR036133">
    <property type="entry name" value="EB1_C_sf"/>
</dbReference>
<sequence>MLRNLEIVPSTEPWSELLEWLNRSMPMEAPNRSKTPMMLKVEDCGYGVPYVLMLPTMLPIIHTPLLTSKVKVPARADYEAVINLKIMQDALRRNGIVIPGVLANNQQKLIGRNFQANLQLLQWFRGLYVALQQCGIEAGEGRIVLASPSNDDSSASLDSSSLAAVRAEERRRSESAYQVKPDSPIFREVRKADSNGAAAAAAAVAILSEGRSRSQHRSQGRNSLFDVSIADALHSPSLPLHRQQTSGKPQAAQRALQSQRESVSDSHHERQEVPDHPLAKPMESPPPSPPLATAPRAAPMPPPSSSQLPAAARQAKKPVATAGTPSQTRPAHRKDAQATPTAAAETHSGPTETTKPVAAPSGAPHHRSSASASRRPLTPTAATGASGGRPAHRADSATPKTRARTPTTGRNSVVVKPIPKRLSVSSSAHRLHSEVSGGTPRIADANSSRPQSGARSRQASTPKRGKAGSDGHAAAPLARESGARQTPSRQTKHASKPIIELSKTAPVTETDSSSQTADLAATPASVPAPVFGSSTNNTAAAPASTAAPPSNEQAADVDVLQLRLARQFYYDKLRAIEELVNYIEAKKNQERKANAGAWDRKDAEVLDFANSVRCVLYAES</sequence>
<evidence type="ECO:0000259" key="7">
    <source>
        <dbReference type="PROSITE" id="PS51230"/>
    </source>
</evidence>
<gene>
    <name evidence="8" type="ORF">ABL78_2283</name>
</gene>
<feature type="compositionally biased region" description="Low complexity" evidence="6">
    <location>
        <begin position="358"/>
        <end position="376"/>
    </location>
</feature>
<feature type="region of interest" description="Disordered" evidence="6">
    <location>
        <begin position="239"/>
        <end position="553"/>
    </location>
</feature>
<comment type="subcellular location">
    <subcellularLocation>
        <location evidence="1">Cytoplasm</location>
        <location evidence="1">Cytoskeleton</location>
    </subcellularLocation>
</comment>
<dbReference type="InterPro" id="IPR036872">
    <property type="entry name" value="CH_dom_sf"/>
</dbReference>
<dbReference type="Proteomes" id="UP000038009">
    <property type="component" value="Unassembled WGS sequence"/>
</dbReference>
<evidence type="ECO:0000313" key="9">
    <source>
        <dbReference type="Proteomes" id="UP000038009"/>
    </source>
</evidence>
<dbReference type="GO" id="GO:0008017">
    <property type="term" value="F:microtubule binding"/>
    <property type="evidence" value="ECO:0007669"/>
    <property type="project" value="InterPro"/>
</dbReference>
<feature type="domain" description="EB1 C-terminal" evidence="7">
    <location>
        <begin position="537"/>
        <end position="620"/>
    </location>
</feature>
<dbReference type="PROSITE" id="PS51230">
    <property type="entry name" value="EB1_C"/>
    <property type="match status" value="1"/>
</dbReference>
<organism evidence="8 9">
    <name type="scientific">Leptomonas seymouri</name>
    <dbReference type="NCBI Taxonomy" id="5684"/>
    <lineage>
        <taxon>Eukaryota</taxon>
        <taxon>Discoba</taxon>
        <taxon>Euglenozoa</taxon>
        <taxon>Kinetoplastea</taxon>
        <taxon>Metakinetoplastina</taxon>
        <taxon>Trypanosomatida</taxon>
        <taxon>Trypanosomatidae</taxon>
        <taxon>Leishmaniinae</taxon>
        <taxon>Leptomonas</taxon>
    </lineage>
</organism>
<keyword evidence="3 5" id="KW-0493">Microtubule</keyword>
<evidence type="ECO:0000256" key="1">
    <source>
        <dbReference type="ARBA" id="ARBA00004245"/>
    </source>
</evidence>
<dbReference type="OrthoDB" id="2119228at2759"/>
<dbReference type="OMA" id="KANAGAW"/>
<keyword evidence="4" id="KW-0206">Cytoskeleton</keyword>
<feature type="compositionally biased region" description="Basic and acidic residues" evidence="6">
    <location>
        <begin position="262"/>
        <end position="278"/>
    </location>
</feature>
<feature type="compositionally biased region" description="Pro residues" evidence="6">
    <location>
        <begin position="283"/>
        <end position="304"/>
    </location>
</feature>
<feature type="compositionally biased region" description="Polar residues" evidence="6">
    <location>
        <begin position="445"/>
        <end position="461"/>
    </location>
</feature>
<dbReference type="SUPFAM" id="SSF47576">
    <property type="entry name" value="Calponin-homology domain, CH-domain"/>
    <property type="match status" value="1"/>
</dbReference>
<dbReference type="AlphaFoldDB" id="A0A0N1I7R9"/>
<name>A0A0N1I7R9_LEPSE</name>
<protein>
    <recommendedName>
        <fullName evidence="7">EB1 C-terminal domain-containing protein</fullName>
    </recommendedName>
</protein>
<feature type="compositionally biased region" description="Low complexity" evidence="6">
    <location>
        <begin position="397"/>
        <end position="408"/>
    </location>
</feature>
<proteinExistence type="predicted"/>
<evidence type="ECO:0000256" key="5">
    <source>
        <dbReference type="PROSITE-ProRule" id="PRU00576"/>
    </source>
</evidence>
<reference evidence="8 9" key="1">
    <citation type="journal article" date="2015" name="PLoS Pathog.">
        <title>Leptomonas seymouri: Adaptations to the Dixenous Life Cycle Analyzed by Genome Sequencing, Transcriptome Profiling and Co-infection with Leishmania donovani.</title>
        <authorList>
            <person name="Kraeva N."/>
            <person name="Butenko A."/>
            <person name="Hlavacova J."/>
            <person name="Kostygov A."/>
            <person name="Myskova J."/>
            <person name="Grybchuk D."/>
            <person name="Lestinova T."/>
            <person name="Votypka J."/>
            <person name="Volf P."/>
            <person name="Opperdoes F."/>
            <person name="Flegontov P."/>
            <person name="Lukes J."/>
            <person name="Yurchenko V."/>
        </authorList>
    </citation>
    <scope>NUCLEOTIDE SEQUENCE [LARGE SCALE GENOMIC DNA]</scope>
    <source>
        <strain evidence="8 9">ATCC 30220</strain>
    </source>
</reference>
<feature type="compositionally biased region" description="Low complexity" evidence="6">
    <location>
        <begin position="533"/>
        <end position="551"/>
    </location>
</feature>
<keyword evidence="2" id="KW-0963">Cytoplasm</keyword>
<dbReference type="InterPro" id="IPR004953">
    <property type="entry name" value="EB1_C"/>
</dbReference>
<evidence type="ECO:0000256" key="6">
    <source>
        <dbReference type="SAM" id="MobiDB-lite"/>
    </source>
</evidence>
<accession>A0A0N1I7R9</accession>
<dbReference type="SUPFAM" id="SSF140612">
    <property type="entry name" value="EB1 dimerisation domain-like"/>
    <property type="match status" value="1"/>
</dbReference>